<sequence>MVVFMMIEKSLDESLESSSQSSGCGCMGGDSRSALSVLDAQMQMDTGRYSSVTVSFGTCKSQSPNLGMIASEEEKKQLTWLIQFRHGQLRHVQIPVS</sequence>
<accession>A0A5B0PN75</accession>
<name>A0A5B0PN75_PUCGR</name>
<dbReference type="AlphaFoldDB" id="A0A5B0PN75"/>
<gene>
    <name evidence="1" type="ORF">PGTUg99_027432</name>
</gene>
<evidence type="ECO:0000313" key="1">
    <source>
        <dbReference type="EMBL" id="KAA1102641.1"/>
    </source>
</evidence>
<dbReference type="EMBL" id="VDEP01000337">
    <property type="protein sequence ID" value="KAA1102641.1"/>
    <property type="molecule type" value="Genomic_DNA"/>
</dbReference>
<reference evidence="1 2" key="1">
    <citation type="submission" date="2019-05" db="EMBL/GenBank/DDBJ databases">
        <title>Emergence of the Ug99 lineage of the wheat stem rust pathogen through somatic hybridization.</title>
        <authorList>
            <person name="Li F."/>
            <person name="Upadhyaya N.M."/>
            <person name="Sperschneider J."/>
            <person name="Matny O."/>
            <person name="Nguyen-Phuc H."/>
            <person name="Mago R."/>
            <person name="Raley C."/>
            <person name="Miller M.E."/>
            <person name="Silverstein K.A.T."/>
            <person name="Henningsen E."/>
            <person name="Hirsch C.D."/>
            <person name="Visser B."/>
            <person name="Pretorius Z.A."/>
            <person name="Steffenson B.J."/>
            <person name="Schwessinger B."/>
            <person name="Dodds P.N."/>
            <person name="Figueroa M."/>
        </authorList>
    </citation>
    <scope>NUCLEOTIDE SEQUENCE [LARGE SCALE GENOMIC DNA]</scope>
    <source>
        <strain evidence="1 2">Ug99</strain>
    </source>
</reference>
<evidence type="ECO:0000313" key="2">
    <source>
        <dbReference type="Proteomes" id="UP000325313"/>
    </source>
</evidence>
<dbReference type="Proteomes" id="UP000325313">
    <property type="component" value="Unassembled WGS sequence"/>
</dbReference>
<organism evidence="1 2">
    <name type="scientific">Puccinia graminis f. sp. tritici</name>
    <dbReference type="NCBI Taxonomy" id="56615"/>
    <lineage>
        <taxon>Eukaryota</taxon>
        <taxon>Fungi</taxon>
        <taxon>Dikarya</taxon>
        <taxon>Basidiomycota</taxon>
        <taxon>Pucciniomycotina</taxon>
        <taxon>Pucciniomycetes</taxon>
        <taxon>Pucciniales</taxon>
        <taxon>Pucciniaceae</taxon>
        <taxon>Puccinia</taxon>
    </lineage>
</organism>
<proteinExistence type="predicted"/>
<protein>
    <submittedName>
        <fullName evidence="1">Uncharacterized protein</fullName>
    </submittedName>
</protein>
<comment type="caution">
    <text evidence="1">The sequence shown here is derived from an EMBL/GenBank/DDBJ whole genome shotgun (WGS) entry which is preliminary data.</text>
</comment>